<evidence type="ECO:0000256" key="1">
    <source>
        <dbReference type="SAM" id="SignalP"/>
    </source>
</evidence>
<dbReference type="InterPro" id="IPR029787">
    <property type="entry name" value="Nucleotide_cyclase"/>
</dbReference>
<dbReference type="EMBL" id="BEYU01000001">
    <property type="protein sequence ID" value="GBG23974.1"/>
    <property type="molecule type" value="Genomic_DNA"/>
</dbReference>
<evidence type="ECO:0000313" key="3">
    <source>
        <dbReference type="Proteomes" id="UP000241890"/>
    </source>
</evidence>
<feature type="chain" id="PRO_5015332238" evidence="1">
    <location>
        <begin position="26"/>
        <end position="1085"/>
    </location>
</feature>
<feature type="signal peptide" evidence="1">
    <location>
        <begin position="1"/>
        <end position="25"/>
    </location>
</feature>
<dbReference type="AlphaFoldDB" id="A0A2R5G8G5"/>
<evidence type="ECO:0000313" key="2">
    <source>
        <dbReference type="EMBL" id="GBG23974.1"/>
    </source>
</evidence>
<comment type="caution">
    <text evidence="2">The sequence shown here is derived from an EMBL/GenBank/DDBJ whole genome shotgun (WGS) entry which is preliminary data.</text>
</comment>
<sequence>MTPALTNIIIVVALVALACSVATVADEAITLRHRALVRDVTFDIVNDEETLGSSPFPSEGPVDKFAWRKRSSYAYVRTLVANFRDEERPLIGYPERPNNVWSDEEYHEYFRDKIALWSNYTYEIRNNGKVGIRRYTLDVNRAEAGSCRAIRDALVSKAKADRTGFKLSNYHKRYSTAICFEGTGNGATMQLANGSLPSYFHEFGHRLGWGHNSKFHRLDDGSWSHMSDYGDLLSCSGGMELARGIDHFGPEGFTPMQKHAFGWFDKDDYVNLVPGKVYRLRTIHERTIANSPYPMSLTWYDTVYDSAAWFSFYKYPLVFGSEYEKSEGENAHKDGLGFAMHVPRLREGSASSMLGTFGKYHVHPNGLVFETLAYNDDYVDVQVTYDSSLQRSWAPQFNMRVYAKRPRFRSHYSTTTINLQLQRNFNEKKIDPFAISNYASVVCDWGTFTSGTPNVNKKGFNGAVEDVRFEGTFVVIHLHGLTDFVLAMDRISARMRFMSIIDSVTNGATAPAPQIDAAEVFSKYWSLVLMCAQRFEGDPLYIGEDTAEILFPLDPSDAATSNEGKKAECQRRALTFALTLRQDFKAFSLHPSIRTKDYLQIHTGVAFGKLKLDIVADRRVSRELSFADKSSNFSALAKEAVQGDDLSTRSDFHPTNIEVLARFSPYSVLAKVARGSFAEKLDTAQGTVVAVLADARTKELSADYDRVSFLQTVTLISQRALIYGAGEVFSVKLEKNRVLLIAHFRNEQRRGAVRGLFAALRVARELFKLGFKASIGVSSGDCRIGTLGDSFRHKHAVLGSVPHLATFLARRSISLQSPFVILDQATFVHLPASLSMRFGASKAFVQGFDEALQIFFPEGSLDTGSENEERLELAAVRNELSLIEDIRFARVADANPIDVRRLIFDDTSVSLVDEIIAATVDVEQAEIIHEIVQYVAVMAAASPDIHVGILQSVLPDSCSDEDLALALRVLQVKLQVLRKVGHGVFWVNNSEKDFMPLYATLMPFFRKKAHFELARIYESRMGPPGTWSRSNEAELEILIGSHFGQAGAEHHMLACTYINKGLGKVDGDDERVVKLSLRSSEVGPG</sequence>
<keyword evidence="3" id="KW-1185">Reference proteome</keyword>
<proteinExistence type="predicted"/>
<keyword evidence="1" id="KW-0732">Signal</keyword>
<dbReference type="InParanoid" id="A0A2R5G8G5"/>
<organism evidence="2 3">
    <name type="scientific">Hondaea fermentalgiana</name>
    <dbReference type="NCBI Taxonomy" id="2315210"/>
    <lineage>
        <taxon>Eukaryota</taxon>
        <taxon>Sar</taxon>
        <taxon>Stramenopiles</taxon>
        <taxon>Bigyra</taxon>
        <taxon>Labyrinthulomycetes</taxon>
        <taxon>Thraustochytrida</taxon>
        <taxon>Thraustochytriidae</taxon>
        <taxon>Hondaea</taxon>
    </lineage>
</organism>
<gene>
    <name evidence="2" type="ORF">FCC1311_001932</name>
</gene>
<name>A0A2R5G8G5_9STRA</name>
<dbReference type="SUPFAM" id="SSF55073">
    <property type="entry name" value="Nucleotide cyclase"/>
    <property type="match status" value="1"/>
</dbReference>
<protein>
    <submittedName>
        <fullName evidence="2">Uncharacterized protein</fullName>
    </submittedName>
</protein>
<accession>A0A2R5G8G5</accession>
<dbReference type="Proteomes" id="UP000241890">
    <property type="component" value="Unassembled WGS sequence"/>
</dbReference>
<reference evidence="2 3" key="1">
    <citation type="submission" date="2017-12" db="EMBL/GenBank/DDBJ databases">
        <title>Sequencing, de novo assembly and annotation of complete genome of a new Thraustochytrid species, strain FCC1311.</title>
        <authorList>
            <person name="Sedici K."/>
            <person name="Godart F."/>
            <person name="Aiese Cigliano R."/>
            <person name="Sanseverino W."/>
            <person name="Barakat M."/>
            <person name="Ortet P."/>
            <person name="Marechal E."/>
            <person name="Cagnac O."/>
            <person name="Amato A."/>
        </authorList>
    </citation>
    <scope>NUCLEOTIDE SEQUENCE [LARGE SCALE GENOMIC DNA]</scope>
</reference>